<evidence type="ECO:0000313" key="4">
    <source>
        <dbReference type="Proteomes" id="UP000800041"/>
    </source>
</evidence>
<evidence type="ECO:0000259" key="2">
    <source>
        <dbReference type="SMART" id="SM00382"/>
    </source>
</evidence>
<dbReference type="InterPro" id="IPR003593">
    <property type="entry name" value="AAA+_ATPase"/>
</dbReference>
<dbReference type="Pfam" id="PF00004">
    <property type="entry name" value="AAA"/>
    <property type="match status" value="1"/>
</dbReference>
<reference evidence="3" key="1">
    <citation type="journal article" date="2020" name="Stud. Mycol.">
        <title>101 Dothideomycetes genomes: a test case for predicting lifestyles and emergence of pathogens.</title>
        <authorList>
            <person name="Haridas S."/>
            <person name="Albert R."/>
            <person name="Binder M."/>
            <person name="Bloem J."/>
            <person name="Labutti K."/>
            <person name="Salamov A."/>
            <person name="Andreopoulos B."/>
            <person name="Baker S."/>
            <person name="Barry K."/>
            <person name="Bills G."/>
            <person name="Bluhm B."/>
            <person name="Cannon C."/>
            <person name="Castanera R."/>
            <person name="Culley D."/>
            <person name="Daum C."/>
            <person name="Ezra D."/>
            <person name="Gonzalez J."/>
            <person name="Henrissat B."/>
            <person name="Kuo A."/>
            <person name="Liang C."/>
            <person name="Lipzen A."/>
            <person name="Lutzoni F."/>
            <person name="Magnuson J."/>
            <person name="Mondo S."/>
            <person name="Nolan M."/>
            <person name="Ohm R."/>
            <person name="Pangilinan J."/>
            <person name="Park H.-J."/>
            <person name="Ramirez L."/>
            <person name="Alfaro M."/>
            <person name="Sun H."/>
            <person name="Tritt A."/>
            <person name="Yoshinaga Y."/>
            <person name="Zwiers L.-H."/>
            <person name="Turgeon B."/>
            <person name="Goodwin S."/>
            <person name="Spatafora J."/>
            <person name="Crous P."/>
            <person name="Grigoriev I."/>
        </authorList>
    </citation>
    <scope>NUCLEOTIDE SEQUENCE</scope>
    <source>
        <strain evidence="3">CBS 113979</strain>
    </source>
</reference>
<dbReference type="AlphaFoldDB" id="A0A6G1HAH5"/>
<dbReference type="Pfam" id="PF23232">
    <property type="entry name" value="AAA_lid_13"/>
    <property type="match status" value="1"/>
</dbReference>
<accession>A0A6G1HAH5</accession>
<dbReference type="InterPro" id="IPR003959">
    <property type="entry name" value="ATPase_AAA_core"/>
</dbReference>
<feature type="domain" description="AAA+ ATPase" evidence="2">
    <location>
        <begin position="543"/>
        <end position="668"/>
    </location>
</feature>
<dbReference type="SUPFAM" id="SSF52540">
    <property type="entry name" value="P-loop containing nucleoside triphosphate hydrolases"/>
    <property type="match status" value="1"/>
</dbReference>
<dbReference type="PANTHER" id="PTHR46411:SF3">
    <property type="entry name" value="AAA+ ATPASE DOMAIN-CONTAINING PROTEIN"/>
    <property type="match status" value="1"/>
</dbReference>
<dbReference type="Pfam" id="PF22942">
    <property type="entry name" value="DUF7025"/>
    <property type="match status" value="1"/>
</dbReference>
<dbReference type="PANTHER" id="PTHR46411">
    <property type="entry name" value="FAMILY ATPASE, PUTATIVE-RELATED"/>
    <property type="match status" value="1"/>
</dbReference>
<dbReference type="GO" id="GO:0016887">
    <property type="term" value="F:ATP hydrolysis activity"/>
    <property type="evidence" value="ECO:0007669"/>
    <property type="project" value="InterPro"/>
</dbReference>
<dbReference type="InterPro" id="IPR054289">
    <property type="entry name" value="DUF7025"/>
</dbReference>
<dbReference type="InterPro" id="IPR056599">
    <property type="entry name" value="AAA_lid_fung"/>
</dbReference>
<organism evidence="3 4">
    <name type="scientific">Aulographum hederae CBS 113979</name>
    <dbReference type="NCBI Taxonomy" id="1176131"/>
    <lineage>
        <taxon>Eukaryota</taxon>
        <taxon>Fungi</taxon>
        <taxon>Dikarya</taxon>
        <taxon>Ascomycota</taxon>
        <taxon>Pezizomycotina</taxon>
        <taxon>Dothideomycetes</taxon>
        <taxon>Pleosporomycetidae</taxon>
        <taxon>Aulographales</taxon>
        <taxon>Aulographaceae</taxon>
    </lineage>
</organism>
<proteinExistence type="predicted"/>
<dbReference type="CDD" id="cd19481">
    <property type="entry name" value="RecA-like_protease"/>
    <property type="match status" value="1"/>
</dbReference>
<feature type="compositionally biased region" description="Acidic residues" evidence="1">
    <location>
        <begin position="62"/>
        <end position="80"/>
    </location>
</feature>
<keyword evidence="3" id="KW-0378">Hydrolase</keyword>
<dbReference type="InterPro" id="IPR027417">
    <property type="entry name" value="P-loop_NTPase"/>
</dbReference>
<evidence type="ECO:0000313" key="3">
    <source>
        <dbReference type="EMBL" id="KAF1990226.1"/>
    </source>
</evidence>
<dbReference type="SMART" id="SM00382">
    <property type="entry name" value="AAA"/>
    <property type="match status" value="1"/>
</dbReference>
<name>A0A6G1HAH5_9PEZI</name>
<dbReference type="OrthoDB" id="10042665at2759"/>
<dbReference type="Proteomes" id="UP000800041">
    <property type="component" value="Unassembled WGS sequence"/>
</dbReference>
<protein>
    <submittedName>
        <fullName evidence="3">P-loop containing nucleoside triphosphate hydrolase protein</fullName>
    </submittedName>
</protein>
<dbReference type="GO" id="GO:0005524">
    <property type="term" value="F:ATP binding"/>
    <property type="evidence" value="ECO:0007669"/>
    <property type="project" value="InterPro"/>
</dbReference>
<feature type="compositionally biased region" description="Acidic residues" evidence="1">
    <location>
        <begin position="426"/>
        <end position="438"/>
    </location>
</feature>
<evidence type="ECO:0000256" key="1">
    <source>
        <dbReference type="SAM" id="MobiDB-lite"/>
    </source>
</evidence>
<sequence>MENLSLGEMLAVLQDGETVHHIVEFEGSLTETDESVNTQRGSGRRQILRNGLPPPIGPPGDDSPDSDEEVVEDDEEDGAEEDGKAEGEEEIEPGMKTGMKKLYAGKEDKRGRYKWQSKPPNDIGKAVENKKTARWALVVRYIKVYNDPRKVLSIHSIVIQSPLLKKLLGRVLKGYPGITVSLQRLEFAGRLEPLIHRWEGLKDAVEKLDTTTDEGRQTKEHAQILLDTLMEEFKEIIEDSADLKAKGVMTYDKMWTLYEPGDIAFAREDGQELAFKIQSTNYGQDANKNPCFWVRGVCVDWDGSRFGTSVKQAPVFAFEGTRRIIHLGTFPIDFHPKVEEVKENLIQRGNKLESLTSEAHYTGYKGMAWYMDPNTNQREKQQVDSRIVLDASLFNRFTPMCPIFVNPFKDHQKLKNKALANGKDPVDEEDSDSDDDDGLWGANASGNIDDNYYEVMDSEQKPPKAPLTKEQKLITTPLVRGFALKSKQWLNFFVTAIRDIEYNSGAFDRLVLPHNTKELILAFTETQNKTKESFDDVIAGKGKGIILLLCGPPGTGKTLTAESIAEEMRVPLYMMSAGDLGLDSRHIESKLTNILEIVSKWKAILLIDEADVFLEQRSLHELERNKLVTIFLRILEYFQGIMFLTTNRVETFDQAFQSRIHISIQYPELSTDSRRTVWANFLSGLEKDVGMKNSISERQLDSLARMNMNGRQIKNILKTSLLLARKKEESLSHGHVLQVLDVTQHLHNATQEKEHTRSAIFS</sequence>
<feature type="region of interest" description="Disordered" evidence="1">
    <location>
        <begin position="419"/>
        <end position="441"/>
    </location>
</feature>
<keyword evidence="4" id="KW-1185">Reference proteome</keyword>
<feature type="region of interest" description="Disordered" evidence="1">
    <location>
        <begin position="30"/>
        <end position="99"/>
    </location>
</feature>
<dbReference type="Gene3D" id="3.40.50.300">
    <property type="entry name" value="P-loop containing nucleotide triphosphate hydrolases"/>
    <property type="match status" value="1"/>
</dbReference>
<gene>
    <name evidence="3" type="ORF">K402DRAFT_417691</name>
</gene>
<dbReference type="EMBL" id="ML977142">
    <property type="protein sequence ID" value="KAF1990226.1"/>
    <property type="molecule type" value="Genomic_DNA"/>
</dbReference>